<dbReference type="Gene3D" id="3.90.226.10">
    <property type="entry name" value="2-enoyl-CoA Hydratase, Chain A, domain 1"/>
    <property type="match status" value="1"/>
</dbReference>
<feature type="domain" description="Acetyl-coenzyme A carboxylase carboxyl transferase subunit beta" evidence="1">
    <location>
        <begin position="3"/>
        <end position="54"/>
    </location>
</feature>
<sequence length="55" mass="6427">ELYRKTFNNPYVAAAGGYIDKIIRARDTRREVIAALESLLNKKEERLWKKHGNIP</sequence>
<dbReference type="InterPro" id="IPR034733">
    <property type="entry name" value="AcCoA_carboxyl_beta"/>
</dbReference>
<feature type="non-terminal residue" evidence="2">
    <location>
        <position position="1"/>
    </location>
</feature>
<evidence type="ECO:0000313" key="2">
    <source>
        <dbReference type="EMBL" id="GAJ16349.1"/>
    </source>
</evidence>
<dbReference type="EMBL" id="BARW01042700">
    <property type="protein sequence ID" value="GAJ16349.1"/>
    <property type="molecule type" value="Genomic_DNA"/>
</dbReference>
<protein>
    <recommendedName>
        <fullName evidence="1">Acetyl-coenzyme A carboxylase carboxyl transferase subunit beta domain-containing protein</fullName>
    </recommendedName>
</protein>
<comment type="caution">
    <text evidence="2">The sequence shown here is derived from an EMBL/GenBank/DDBJ whole genome shotgun (WGS) entry which is preliminary data.</text>
</comment>
<feature type="non-terminal residue" evidence="2">
    <location>
        <position position="55"/>
    </location>
</feature>
<dbReference type="AlphaFoldDB" id="X1UFN5"/>
<organism evidence="2">
    <name type="scientific">marine sediment metagenome</name>
    <dbReference type="NCBI Taxonomy" id="412755"/>
    <lineage>
        <taxon>unclassified sequences</taxon>
        <taxon>metagenomes</taxon>
        <taxon>ecological metagenomes</taxon>
    </lineage>
</organism>
<accession>X1UFN5</accession>
<name>X1UFN5_9ZZZZ</name>
<reference evidence="2" key="1">
    <citation type="journal article" date="2014" name="Front. Microbiol.">
        <title>High frequency of phylogenetically diverse reductive dehalogenase-homologous genes in deep subseafloor sedimentary metagenomes.</title>
        <authorList>
            <person name="Kawai M."/>
            <person name="Futagami T."/>
            <person name="Toyoda A."/>
            <person name="Takaki Y."/>
            <person name="Nishi S."/>
            <person name="Hori S."/>
            <person name="Arai W."/>
            <person name="Tsubouchi T."/>
            <person name="Morono Y."/>
            <person name="Uchiyama I."/>
            <person name="Ito T."/>
            <person name="Fujiyama A."/>
            <person name="Inagaki F."/>
            <person name="Takami H."/>
        </authorList>
    </citation>
    <scope>NUCLEOTIDE SEQUENCE</scope>
    <source>
        <strain evidence="2">Expedition CK06-06</strain>
    </source>
</reference>
<proteinExistence type="predicted"/>
<dbReference type="InterPro" id="IPR029045">
    <property type="entry name" value="ClpP/crotonase-like_dom_sf"/>
</dbReference>
<dbReference type="Pfam" id="PF01039">
    <property type="entry name" value="Carboxyl_trans"/>
    <property type="match status" value="1"/>
</dbReference>
<dbReference type="SUPFAM" id="SSF52096">
    <property type="entry name" value="ClpP/crotonase"/>
    <property type="match status" value="1"/>
</dbReference>
<gene>
    <name evidence="2" type="ORF">S12H4_63100</name>
</gene>
<evidence type="ECO:0000259" key="1">
    <source>
        <dbReference type="Pfam" id="PF01039"/>
    </source>
</evidence>